<dbReference type="OrthoDB" id="5394806at2"/>
<dbReference type="PANTHER" id="PTHR30055:SF146">
    <property type="entry name" value="HTH-TYPE TRANSCRIPTIONAL DUAL REGULATOR CECR"/>
    <property type="match status" value="1"/>
</dbReference>
<dbReference type="Pfam" id="PF00440">
    <property type="entry name" value="TetR_N"/>
    <property type="match status" value="1"/>
</dbReference>
<dbReference type="PRINTS" id="PR00455">
    <property type="entry name" value="HTHTETR"/>
</dbReference>
<name>A0A6P1ZDQ3_9BACT</name>
<dbReference type="InterPro" id="IPR050109">
    <property type="entry name" value="HTH-type_TetR-like_transc_reg"/>
</dbReference>
<feature type="domain" description="HTH tetR-type" evidence="3">
    <location>
        <begin position="34"/>
        <end position="94"/>
    </location>
</feature>
<evidence type="ECO:0000256" key="2">
    <source>
        <dbReference type="PROSITE-ProRule" id="PRU00335"/>
    </source>
</evidence>
<dbReference type="EMBL" id="QMIF01000010">
    <property type="protein sequence ID" value="TVM32584.1"/>
    <property type="molecule type" value="Genomic_DNA"/>
</dbReference>
<dbReference type="InterPro" id="IPR009057">
    <property type="entry name" value="Homeodomain-like_sf"/>
</dbReference>
<dbReference type="InterPro" id="IPR001647">
    <property type="entry name" value="HTH_TetR"/>
</dbReference>
<feature type="DNA-binding region" description="H-T-H motif" evidence="2">
    <location>
        <begin position="57"/>
        <end position="76"/>
    </location>
</feature>
<keyword evidence="1 2" id="KW-0238">DNA-binding</keyword>
<dbReference type="GO" id="GO:0000976">
    <property type="term" value="F:transcription cis-regulatory region binding"/>
    <property type="evidence" value="ECO:0007669"/>
    <property type="project" value="TreeGrafter"/>
</dbReference>
<dbReference type="PROSITE" id="PS50977">
    <property type="entry name" value="HTH_TETR_2"/>
    <property type="match status" value="1"/>
</dbReference>
<sequence length="225" mass="24816">MTACRWWKNGGARSCCFWMLTIPTGRYKTRSMNIDTRKTMLDQALLLFAKRGYEGVGVQEIVAAAGVTKPTLYYHFKSKQGLLSTLLDERLSPVLVHLEEQEPSGDIEPDLTRCAATLFAYAASNPEMYRLFLALMFASPESPQHEIAAVHAERQFRAIERIFVRAVEAGTVEDDAALLAATFQGALHNYITLFLLGHVGLDEGAARGAAHRFVHGIGSPDSGNE</sequence>
<dbReference type="InterPro" id="IPR036271">
    <property type="entry name" value="Tet_transcr_reg_TetR-rel_C_sf"/>
</dbReference>
<evidence type="ECO:0000256" key="1">
    <source>
        <dbReference type="ARBA" id="ARBA00023125"/>
    </source>
</evidence>
<comment type="caution">
    <text evidence="4">The sequence shown here is derived from an EMBL/GenBank/DDBJ whole genome shotgun (WGS) entry which is preliminary data.</text>
</comment>
<dbReference type="Proteomes" id="UP000434052">
    <property type="component" value="Unassembled WGS sequence"/>
</dbReference>
<dbReference type="PANTHER" id="PTHR30055">
    <property type="entry name" value="HTH-TYPE TRANSCRIPTIONAL REGULATOR RUTR"/>
    <property type="match status" value="1"/>
</dbReference>
<gene>
    <name evidence="4" type="ORF">DQK91_15025</name>
</gene>
<dbReference type="SUPFAM" id="SSF48498">
    <property type="entry name" value="Tetracyclin repressor-like, C-terminal domain"/>
    <property type="match status" value="1"/>
</dbReference>
<evidence type="ECO:0000313" key="5">
    <source>
        <dbReference type="Proteomes" id="UP000434052"/>
    </source>
</evidence>
<dbReference type="AlphaFoldDB" id="A0A6P1ZDQ3"/>
<dbReference type="SUPFAM" id="SSF46689">
    <property type="entry name" value="Homeodomain-like"/>
    <property type="match status" value="1"/>
</dbReference>
<organism evidence="4 5">
    <name type="scientific">Oceanidesulfovibrio marinus</name>
    <dbReference type="NCBI Taxonomy" id="370038"/>
    <lineage>
        <taxon>Bacteria</taxon>
        <taxon>Pseudomonadati</taxon>
        <taxon>Thermodesulfobacteriota</taxon>
        <taxon>Desulfovibrionia</taxon>
        <taxon>Desulfovibrionales</taxon>
        <taxon>Desulfovibrionaceae</taxon>
        <taxon>Oceanidesulfovibrio</taxon>
    </lineage>
</organism>
<evidence type="ECO:0000313" key="4">
    <source>
        <dbReference type="EMBL" id="TVM32584.1"/>
    </source>
</evidence>
<reference evidence="4 5" key="1">
    <citation type="submission" date="2018-06" db="EMBL/GenBank/DDBJ databases">
        <title>Complete genome of Desulfovibrio marinus P48SEP.</title>
        <authorList>
            <person name="Crispim J.S."/>
            <person name="Vidigal P.M.P."/>
            <person name="Silva L.C.F."/>
            <person name="Araujo L.C."/>
            <person name="Laguardia C.N."/>
            <person name="Dias R.S."/>
            <person name="Sousa M.P."/>
            <person name="Paula S.O."/>
            <person name="Silva C."/>
        </authorList>
    </citation>
    <scope>NUCLEOTIDE SEQUENCE [LARGE SCALE GENOMIC DNA]</scope>
    <source>
        <strain evidence="4 5">P48SEP</strain>
    </source>
</reference>
<dbReference type="Gene3D" id="1.10.357.10">
    <property type="entry name" value="Tetracycline Repressor, domain 2"/>
    <property type="match status" value="1"/>
</dbReference>
<protein>
    <submittedName>
        <fullName evidence="4">TetR/AcrR family transcriptional regulator</fullName>
    </submittedName>
</protein>
<evidence type="ECO:0000259" key="3">
    <source>
        <dbReference type="PROSITE" id="PS50977"/>
    </source>
</evidence>
<dbReference type="GO" id="GO:0003700">
    <property type="term" value="F:DNA-binding transcription factor activity"/>
    <property type="evidence" value="ECO:0007669"/>
    <property type="project" value="TreeGrafter"/>
</dbReference>
<proteinExistence type="predicted"/>
<accession>A0A6P1ZDQ3</accession>
<dbReference type="Gene3D" id="1.10.10.60">
    <property type="entry name" value="Homeodomain-like"/>
    <property type="match status" value="1"/>
</dbReference>